<sequence length="68" mass="8218">MNCEHFAFMNGKSKALDEENIFFVLFFHQTKSNKNILQQQLRKRFLLPSKRLKKNFSNNIHYQNKENA</sequence>
<evidence type="ECO:0000313" key="2">
    <source>
        <dbReference type="Proteomes" id="UP000183832"/>
    </source>
</evidence>
<evidence type="ECO:0000313" key="1">
    <source>
        <dbReference type="EMBL" id="CRK86450.1"/>
    </source>
</evidence>
<dbReference type="AlphaFoldDB" id="A0A1J1HFX7"/>
<protein>
    <submittedName>
        <fullName evidence="1">CLUMA_CG000407, isoform A</fullName>
    </submittedName>
</protein>
<dbReference type="Proteomes" id="UP000183832">
    <property type="component" value="Unassembled WGS sequence"/>
</dbReference>
<accession>A0A1J1HFX7</accession>
<organism evidence="1 2">
    <name type="scientific">Clunio marinus</name>
    <dbReference type="NCBI Taxonomy" id="568069"/>
    <lineage>
        <taxon>Eukaryota</taxon>
        <taxon>Metazoa</taxon>
        <taxon>Ecdysozoa</taxon>
        <taxon>Arthropoda</taxon>
        <taxon>Hexapoda</taxon>
        <taxon>Insecta</taxon>
        <taxon>Pterygota</taxon>
        <taxon>Neoptera</taxon>
        <taxon>Endopterygota</taxon>
        <taxon>Diptera</taxon>
        <taxon>Nematocera</taxon>
        <taxon>Chironomoidea</taxon>
        <taxon>Chironomidae</taxon>
        <taxon>Clunio</taxon>
    </lineage>
</organism>
<gene>
    <name evidence="1" type="ORF">CLUMA_CG000407</name>
</gene>
<dbReference type="EMBL" id="CVRI01000001">
    <property type="protein sequence ID" value="CRK86450.1"/>
    <property type="molecule type" value="Genomic_DNA"/>
</dbReference>
<reference evidence="1 2" key="1">
    <citation type="submission" date="2015-04" db="EMBL/GenBank/DDBJ databases">
        <authorList>
            <person name="Syromyatnikov M.Y."/>
            <person name="Popov V.N."/>
        </authorList>
    </citation>
    <scope>NUCLEOTIDE SEQUENCE [LARGE SCALE GENOMIC DNA]</scope>
</reference>
<keyword evidence="2" id="KW-1185">Reference proteome</keyword>
<name>A0A1J1HFX7_9DIPT</name>
<proteinExistence type="predicted"/>